<keyword evidence="1 3" id="KW-0245">EGF-like domain</keyword>
<keyword evidence="2 3" id="KW-1015">Disulfide bond</keyword>
<evidence type="ECO:0000313" key="6">
    <source>
        <dbReference type="EnsemblMetazoa" id="AALFPA23_016983.P24798"/>
    </source>
</evidence>
<keyword evidence="4" id="KW-0472">Membrane</keyword>
<dbReference type="SMART" id="SM01411">
    <property type="entry name" value="Ephrin_rec_like"/>
    <property type="match status" value="2"/>
</dbReference>
<feature type="domain" description="EGF-like" evidence="5">
    <location>
        <begin position="146"/>
        <end position="181"/>
    </location>
</feature>
<evidence type="ECO:0000256" key="3">
    <source>
        <dbReference type="PROSITE-ProRule" id="PRU00076"/>
    </source>
</evidence>
<dbReference type="PANTHER" id="PTHR24046:SF5">
    <property type="entry name" value="EGF-LIKE DOMAIN-CONTAINING PROTEIN"/>
    <property type="match status" value="1"/>
</dbReference>
<dbReference type="PROSITE" id="PS00022">
    <property type="entry name" value="EGF_1"/>
    <property type="match status" value="1"/>
</dbReference>
<feature type="transmembrane region" description="Helical" evidence="4">
    <location>
        <begin position="186"/>
        <end position="211"/>
    </location>
</feature>
<dbReference type="InterPro" id="IPR011641">
    <property type="entry name" value="Tyr-kin_ephrin_A/B_rcpt-like"/>
</dbReference>
<protein>
    <recommendedName>
        <fullName evidence="5">EGF-like domain-containing protein</fullName>
    </recommendedName>
</protein>
<dbReference type="InterPro" id="IPR024731">
    <property type="entry name" value="NELL2-like_EGF"/>
</dbReference>
<sequence>MQLGVDGKCEACPRGTFRTQGVQPACAACPIGRTTPKAGSSSIEECSLPVCAPGTYLNGTVNICVECGKGFYQPEQQQTFCIPCPPNHSTKTNAATSKAECINPCANVADGQQHCDPNAFCILMPASFDFKCECKPGFNGTGMQCTDVCEGFCENSGQCVKDIKGIPSCRCKGSFTGIKCTERSEFAYIAGGIAATVIFIILIVLLIWMICSRANKRRDPKKILSPATDQTGSQVNFYYGAHTPYAESIAPSHHSTYAHYYDDEEDGWEMPNFYNESYMKEGLHGTNGKLNSLARSNASLYGTKEDLYDRLKRHAYTGKKEKSDSDSEGN</sequence>
<keyword evidence="4" id="KW-0812">Transmembrane</keyword>
<dbReference type="EnsemblMetazoa" id="AALFPA23_016983.R24798">
    <property type="protein sequence ID" value="AALFPA23_016983.P24798"/>
    <property type="gene ID" value="AALFPA23_016983"/>
</dbReference>
<dbReference type="InterPro" id="IPR009030">
    <property type="entry name" value="Growth_fac_rcpt_cys_sf"/>
</dbReference>
<accession>A0ABM1ZBT0</accession>
<evidence type="ECO:0000259" key="5">
    <source>
        <dbReference type="PROSITE" id="PS50026"/>
    </source>
</evidence>
<proteinExistence type="predicted"/>
<reference evidence="7" key="1">
    <citation type="journal article" date="2015" name="Proc. Natl. Acad. Sci. U.S.A.">
        <title>Genome sequence of the Asian Tiger mosquito, Aedes albopictus, reveals insights into its biology, genetics, and evolution.</title>
        <authorList>
            <person name="Chen X.G."/>
            <person name="Jiang X."/>
            <person name="Gu J."/>
            <person name="Xu M."/>
            <person name="Wu Y."/>
            <person name="Deng Y."/>
            <person name="Zhang C."/>
            <person name="Bonizzoni M."/>
            <person name="Dermauw W."/>
            <person name="Vontas J."/>
            <person name="Armbruster P."/>
            <person name="Huang X."/>
            <person name="Yang Y."/>
            <person name="Zhang H."/>
            <person name="He W."/>
            <person name="Peng H."/>
            <person name="Liu Y."/>
            <person name="Wu K."/>
            <person name="Chen J."/>
            <person name="Lirakis M."/>
            <person name="Topalis P."/>
            <person name="Van Leeuwen T."/>
            <person name="Hall A.B."/>
            <person name="Jiang X."/>
            <person name="Thorpe C."/>
            <person name="Mueller R.L."/>
            <person name="Sun C."/>
            <person name="Waterhouse R.M."/>
            <person name="Yan G."/>
            <person name="Tu Z.J."/>
            <person name="Fang X."/>
            <person name="James A.A."/>
        </authorList>
    </citation>
    <scope>NUCLEOTIDE SEQUENCE [LARGE SCALE GENOMIC DNA]</scope>
    <source>
        <strain evidence="7">Foshan</strain>
    </source>
</reference>
<evidence type="ECO:0000256" key="2">
    <source>
        <dbReference type="ARBA" id="ARBA00023157"/>
    </source>
</evidence>
<dbReference type="Pfam" id="PF12947">
    <property type="entry name" value="EGF_3"/>
    <property type="match status" value="1"/>
</dbReference>
<evidence type="ECO:0000256" key="4">
    <source>
        <dbReference type="SAM" id="Phobius"/>
    </source>
</evidence>
<comment type="caution">
    <text evidence="3">Lacks conserved residue(s) required for the propagation of feature annotation.</text>
</comment>
<dbReference type="Proteomes" id="UP000069940">
    <property type="component" value="Unassembled WGS sequence"/>
</dbReference>
<dbReference type="Gene3D" id="2.10.25.10">
    <property type="entry name" value="Laminin"/>
    <property type="match status" value="2"/>
</dbReference>
<dbReference type="Pfam" id="PF07699">
    <property type="entry name" value="Ephrin_rec_like"/>
    <property type="match status" value="2"/>
</dbReference>
<dbReference type="SUPFAM" id="SSF57184">
    <property type="entry name" value="Growth factor receptor domain"/>
    <property type="match status" value="1"/>
</dbReference>
<keyword evidence="4" id="KW-1133">Transmembrane helix</keyword>
<organism evidence="6 7">
    <name type="scientific">Aedes albopictus</name>
    <name type="common">Asian tiger mosquito</name>
    <name type="synonym">Stegomyia albopicta</name>
    <dbReference type="NCBI Taxonomy" id="7160"/>
    <lineage>
        <taxon>Eukaryota</taxon>
        <taxon>Metazoa</taxon>
        <taxon>Ecdysozoa</taxon>
        <taxon>Arthropoda</taxon>
        <taxon>Hexapoda</taxon>
        <taxon>Insecta</taxon>
        <taxon>Pterygota</taxon>
        <taxon>Neoptera</taxon>
        <taxon>Endopterygota</taxon>
        <taxon>Diptera</taxon>
        <taxon>Nematocera</taxon>
        <taxon>Culicoidea</taxon>
        <taxon>Culicidae</taxon>
        <taxon>Culicinae</taxon>
        <taxon>Aedini</taxon>
        <taxon>Aedes</taxon>
        <taxon>Stegomyia</taxon>
    </lineage>
</organism>
<dbReference type="RefSeq" id="XP_062707727.1">
    <property type="nucleotide sequence ID" value="XM_062851743.1"/>
</dbReference>
<dbReference type="Gene3D" id="2.10.50.10">
    <property type="entry name" value="Tumor Necrosis Factor Receptor, subunit A, domain 2"/>
    <property type="match status" value="2"/>
</dbReference>
<dbReference type="PROSITE" id="PS50026">
    <property type="entry name" value="EGF_3"/>
    <property type="match status" value="1"/>
</dbReference>
<keyword evidence="7" id="KW-1185">Reference proteome</keyword>
<dbReference type="GeneID" id="134288063"/>
<evidence type="ECO:0000256" key="1">
    <source>
        <dbReference type="ARBA" id="ARBA00022536"/>
    </source>
</evidence>
<name>A0ABM1ZBT0_AEDAL</name>
<dbReference type="InterPro" id="IPR052071">
    <property type="entry name" value="SCUB_EGF-like_domain"/>
</dbReference>
<dbReference type="SMART" id="SM00181">
    <property type="entry name" value="EGF"/>
    <property type="match status" value="3"/>
</dbReference>
<dbReference type="PANTHER" id="PTHR24046">
    <property type="entry name" value="SIGNAL PEPTIDE, CUB AND EGF-LIKE DOMAIN-CONTAINING"/>
    <property type="match status" value="1"/>
</dbReference>
<feature type="disulfide bond" evidence="3">
    <location>
        <begin position="149"/>
        <end position="159"/>
    </location>
</feature>
<dbReference type="InterPro" id="IPR000742">
    <property type="entry name" value="EGF"/>
</dbReference>
<reference evidence="6" key="2">
    <citation type="submission" date="2025-05" db="UniProtKB">
        <authorList>
            <consortium name="EnsemblMetazoa"/>
        </authorList>
    </citation>
    <scope>IDENTIFICATION</scope>
    <source>
        <strain evidence="6">Foshan</strain>
    </source>
</reference>
<feature type="disulfide bond" evidence="3">
    <location>
        <begin position="171"/>
        <end position="180"/>
    </location>
</feature>
<evidence type="ECO:0000313" key="7">
    <source>
        <dbReference type="Proteomes" id="UP000069940"/>
    </source>
</evidence>